<evidence type="ECO:0000313" key="1">
    <source>
        <dbReference type="EMBL" id="KAH3728897.1"/>
    </source>
</evidence>
<dbReference type="GO" id="GO:0005654">
    <property type="term" value="C:nucleoplasm"/>
    <property type="evidence" value="ECO:0007669"/>
    <property type="project" value="TreeGrafter"/>
</dbReference>
<dbReference type="Gene3D" id="1.10.10.60">
    <property type="entry name" value="Homeodomain-like"/>
    <property type="match status" value="1"/>
</dbReference>
<dbReference type="AlphaFoldDB" id="A0A9D4CPP3"/>
<reference evidence="1" key="2">
    <citation type="submission" date="2020-11" db="EMBL/GenBank/DDBJ databases">
        <authorList>
            <person name="McCartney M.A."/>
            <person name="Auch B."/>
            <person name="Kono T."/>
            <person name="Mallez S."/>
            <person name="Becker A."/>
            <person name="Gohl D.M."/>
            <person name="Silverstein K.A.T."/>
            <person name="Koren S."/>
            <person name="Bechman K.B."/>
            <person name="Herman A."/>
            <person name="Abrahante J.E."/>
            <person name="Garbe J."/>
        </authorList>
    </citation>
    <scope>NUCLEOTIDE SEQUENCE</scope>
    <source>
        <strain evidence="1">Duluth1</strain>
        <tissue evidence="1">Whole animal</tissue>
    </source>
</reference>
<organism evidence="1 2">
    <name type="scientific">Dreissena polymorpha</name>
    <name type="common">Zebra mussel</name>
    <name type="synonym">Mytilus polymorpha</name>
    <dbReference type="NCBI Taxonomy" id="45954"/>
    <lineage>
        <taxon>Eukaryota</taxon>
        <taxon>Metazoa</taxon>
        <taxon>Spiralia</taxon>
        <taxon>Lophotrochozoa</taxon>
        <taxon>Mollusca</taxon>
        <taxon>Bivalvia</taxon>
        <taxon>Autobranchia</taxon>
        <taxon>Heteroconchia</taxon>
        <taxon>Euheterodonta</taxon>
        <taxon>Imparidentia</taxon>
        <taxon>Neoheterodontei</taxon>
        <taxon>Myida</taxon>
        <taxon>Dreissenoidea</taxon>
        <taxon>Dreissenidae</taxon>
        <taxon>Dreissena</taxon>
    </lineage>
</organism>
<name>A0A9D4CPP3_DREPO</name>
<proteinExistence type="predicted"/>
<sequence>MSLLKDIGKRKGDYLELLDDMDGHFKHEHSPCEQFLTDVMDTIAEVDNIKIIMTVFKSVSKSNAIDSFDGKLVLGGHMLEFNLTEEILTEDIPTEEILMPKISCQEDQDKQEIARDLLSGSDENDEETADVDELLETVTSSQTARLLRLIIGMPPGSEDSDSEEDLHYRPEEEWKKYVFLVDDLSGVGLPGQCAGGLCMYGVAPAYENEDRLLWDPSRMNDMLADSHRVHAVPTGAHVRDDEQSEAHMYITWHVCVSNPMSLWSEEECSNFETGLRFYGKDLYMIHQNKSAIIISHSPETEAVDFFGATLNTYVPRSGKKFKYRHIRKEIADGYPAYKMRIRKEDDCDITVLKAGDKICFPYGDKICFPHLISHHAIVEPLELYEREAAHAVKIALIGKMEVGKTSLINALLGRKQYEQGELRELGTQFVFGLDDLRDLCDESFVLRNKRTNCSVCLPNSIRQHIFLIDTHEPHLYDFGKLAIAIINARKRKKPDVHKTNSLWYKL</sequence>
<dbReference type="SUPFAM" id="SSF52540">
    <property type="entry name" value="P-loop containing nucleoside triphosphate hydrolases"/>
    <property type="match status" value="1"/>
</dbReference>
<dbReference type="InterPro" id="IPR027417">
    <property type="entry name" value="P-loop_NTPase"/>
</dbReference>
<dbReference type="GO" id="GO:0042826">
    <property type="term" value="F:histone deacetylase binding"/>
    <property type="evidence" value="ECO:0007669"/>
    <property type="project" value="TreeGrafter"/>
</dbReference>
<dbReference type="PANTHER" id="PTHR10865">
    <property type="entry name" value="METASTASIS-ASSOCIATED PROTEIN AND MESODERM INDUCTION EARLY RESPONSE PROTEIN"/>
    <property type="match status" value="1"/>
</dbReference>
<dbReference type="Gene3D" id="3.40.50.300">
    <property type="entry name" value="P-loop containing nucleotide triphosphate hydrolases"/>
    <property type="match status" value="1"/>
</dbReference>
<dbReference type="InterPro" id="IPR040138">
    <property type="entry name" value="MIER/MTA"/>
</dbReference>
<reference evidence="1" key="1">
    <citation type="journal article" date="2019" name="bioRxiv">
        <title>The Genome of the Zebra Mussel, Dreissena polymorpha: A Resource for Invasive Species Research.</title>
        <authorList>
            <person name="McCartney M.A."/>
            <person name="Auch B."/>
            <person name="Kono T."/>
            <person name="Mallez S."/>
            <person name="Zhang Y."/>
            <person name="Obille A."/>
            <person name="Becker A."/>
            <person name="Abrahante J.E."/>
            <person name="Garbe J."/>
            <person name="Badalamenti J.P."/>
            <person name="Herman A."/>
            <person name="Mangelson H."/>
            <person name="Liachko I."/>
            <person name="Sullivan S."/>
            <person name="Sone E.D."/>
            <person name="Koren S."/>
            <person name="Silverstein K.A.T."/>
            <person name="Beckman K.B."/>
            <person name="Gohl D.M."/>
        </authorList>
    </citation>
    <scope>NUCLEOTIDE SEQUENCE</scope>
    <source>
        <strain evidence="1">Duluth1</strain>
        <tissue evidence="1">Whole animal</tissue>
    </source>
</reference>
<accession>A0A9D4CPP3</accession>
<keyword evidence="2" id="KW-1185">Reference proteome</keyword>
<gene>
    <name evidence="1" type="ORF">DPMN_054860</name>
</gene>
<dbReference type="EMBL" id="JAIWYP010000012">
    <property type="protein sequence ID" value="KAH3728897.1"/>
    <property type="molecule type" value="Genomic_DNA"/>
</dbReference>
<evidence type="ECO:0000313" key="2">
    <source>
        <dbReference type="Proteomes" id="UP000828390"/>
    </source>
</evidence>
<dbReference type="Proteomes" id="UP000828390">
    <property type="component" value="Unassembled WGS sequence"/>
</dbReference>
<dbReference type="GO" id="GO:0003714">
    <property type="term" value="F:transcription corepressor activity"/>
    <property type="evidence" value="ECO:0007669"/>
    <property type="project" value="TreeGrafter"/>
</dbReference>
<dbReference type="PANTHER" id="PTHR10865:SF28">
    <property type="entry name" value="ELM2 DOMAIN-CONTAINING PROTEIN"/>
    <property type="match status" value="1"/>
</dbReference>
<protein>
    <submittedName>
        <fullName evidence="1">Uncharacterized protein</fullName>
    </submittedName>
</protein>
<dbReference type="GO" id="GO:0000122">
    <property type="term" value="P:negative regulation of transcription by RNA polymerase II"/>
    <property type="evidence" value="ECO:0007669"/>
    <property type="project" value="TreeGrafter"/>
</dbReference>
<comment type="caution">
    <text evidence="1">The sequence shown here is derived from an EMBL/GenBank/DDBJ whole genome shotgun (WGS) entry which is preliminary data.</text>
</comment>